<dbReference type="GO" id="GO:0004497">
    <property type="term" value="F:monooxygenase activity"/>
    <property type="evidence" value="ECO:0007669"/>
    <property type="project" value="InterPro"/>
</dbReference>
<dbReference type="GO" id="GO:0005506">
    <property type="term" value="F:iron ion binding"/>
    <property type="evidence" value="ECO:0007669"/>
    <property type="project" value="InterPro"/>
</dbReference>
<evidence type="ECO:0000313" key="3">
    <source>
        <dbReference type="EMBL" id="EEN42891.1"/>
    </source>
</evidence>
<dbReference type="SUPFAM" id="SSF48264">
    <property type="entry name" value="Cytochrome P450"/>
    <property type="match status" value="1"/>
</dbReference>
<dbReference type="PANTHER" id="PTHR21041:SF17">
    <property type="entry name" value="E3 UBIQUITIN-PROTEIN LIGASE DCST1"/>
    <property type="match status" value="1"/>
</dbReference>
<keyword evidence="2" id="KW-0812">Transmembrane</keyword>
<accession>C3ZX62</accession>
<proteinExistence type="predicted"/>
<feature type="non-terminal residue" evidence="3">
    <location>
        <position position="240"/>
    </location>
</feature>
<reference evidence="3" key="1">
    <citation type="journal article" date="2008" name="Nature">
        <title>The amphioxus genome and the evolution of the chordate karyotype.</title>
        <authorList>
            <consortium name="US DOE Joint Genome Institute (JGI-PGF)"/>
            <person name="Putnam N.H."/>
            <person name="Butts T."/>
            <person name="Ferrier D.E.K."/>
            <person name="Furlong R.F."/>
            <person name="Hellsten U."/>
            <person name="Kawashima T."/>
            <person name="Robinson-Rechavi M."/>
            <person name="Shoguchi E."/>
            <person name="Terry A."/>
            <person name="Yu J.-K."/>
            <person name="Benito-Gutierrez E.L."/>
            <person name="Dubchak I."/>
            <person name="Garcia-Fernandez J."/>
            <person name="Gibson-Brown J.J."/>
            <person name="Grigoriev I.V."/>
            <person name="Horton A.C."/>
            <person name="de Jong P.J."/>
            <person name="Jurka J."/>
            <person name="Kapitonov V.V."/>
            <person name="Kohara Y."/>
            <person name="Kuroki Y."/>
            <person name="Lindquist E."/>
            <person name="Lucas S."/>
            <person name="Osoegawa K."/>
            <person name="Pennacchio L.A."/>
            <person name="Salamov A.A."/>
            <person name="Satou Y."/>
            <person name="Sauka-Spengler T."/>
            <person name="Schmutz J."/>
            <person name="Shin-I T."/>
            <person name="Toyoda A."/>
            <person name="Bronner-Fraser M."/>
            <person name="Fujiyama A."/>
            <person name="Holland L.Z."/>
            <person name="Holland P.W.H."/>
            <person name="Satoh N."/>
            <person name="Rokhsar D.S."/>
        </authorList>
    </citation>
    <scope>NUCLEOTIDE SEQUENCE [LARGE SCALE GENOMIC DNA]</scope>
    <source>
        <strain evidence="3">S238N-H82</strain>
        <tissue evidence="3">Testes</tissue>
    </source>
</reference>
<evidence type="ECO:0000256" key="2">
    <source>
        <dbReference type="SAM" id="Phobius"/>
    </source>
</evidence>
<feature type="region of interest" description="Disordered" evidence="1">
    <location>
        <begin position="219"/>
        <end position="240"/>
    </location>
</feature>
<dbReference type="GO" id="GO:0016705">
    <property type="term" value="F:oxidoreductase activity, acting on paired donors, with incorporation or reduction of molecular oxygen"/>
    <property type="evidence" value="ECO:0007669"/>
    <property type="project" value="InterPro"/>
</dbReference>
<protein>
    <submittedName>
        <fullName evidence="3">Uncharacterized protein</fullName>
    </submittedName>
</protein>
<dbReference type="InterPro" id="IPR051856">
    <property type="entry name" value="CSR-E3_Ligase_Protein"/>
</dbReference>
<sequence length="240" mass="27785">MQSHCPVVKSMCSPDGAVDKRCGKSYESSDASVHNLDKHFDARMEYQIISRPKNLNLKTAEDVGLAIDQEFRQRMAVFRFLSSAINKIFAFLVVLTILATHTYQRKFCTKFDFDNLYITGYFRWIDARRRRASFIPLSNPGEQLARMLMFLYFSCLMQQFRFQKPEGAPPPSLRPKAGLNLVPCPYESTLIKEGNMDTWVVEKPYKEGKLKIRKVKDVETCRDPTGKPRKRTKTHDNVKT</sequence>
<keyword evidence="2" id="KW-0472">Membrane</keyword>
<gene>
    <name evidence="3" type="ORF">BRAFLDRAFT_101778</name>
</gene>
<dbReference type="Gene3D" id="1.10.630.10">
    <property type="entry name" value="Cytochrome P450"/>
    <property type="match status" value="1"/>
</dbReference>
<dbReference type="GO" id="GO:0020037">
    <property type="term" value="F:heme binding"/>
    <property type="evidence" value="ECO:0007669"/>
    <property type="project" value="InterPro"/>
</dbReference>
<evidence type="ECO:0000256" key="1">
    <source>
        <dbReference type="SAM" id="MobiDB-lite"/>
    </source>
</evidence>
<keyword evidence="2" id="KW-1133">Transmembrane helix</keyword>
<dbReference type="PANTHER" id="PTHR21041">
    <property type="entry name" value="DENDRITIC CELL-SPECIFIC TRANSMEMBRANE PROTEIN"/>
    <property type="match status" value="1"/>
</dbReference>
<dbReference type="EMBL" id="GG666708">
    <property type="protein sequence ID" value="EEN42891.1"/>
    <property type="molecule type" value="Genomic_DNA"/>
</dbReference>
<organism>
    <name type="scientific">Branchiostoma floridae</name>
    <name type="common">Florida lancelet</name>
    <name type="synonym">Amphioxus</name>
    <dbReference type="NCBI Taxonomy" id="7739"/>
    <lineage>
        <taxon>Eukaryota</taxon>
        <taxon>Metazoa</taxon>
        <taxon>Chordata</taxon>
        <taxon>Cephalochordata</taxon>
        <taxon>Leptocardii</taxon>
        <taxon>Amphioxiformes</taxon>
        <taxon>Branchiostomatidae</taxon>
        <taxon>Branchiostoma</taxon>
    </lineage>
</organism>
<feature type="transmembrane region" description="Helical" evidence="2">
    <location>
        <begin position="77"/>
        <end position="99"/>
    </location>
</feature>
<dbReference type="InParanoid" id="C3ZX62"/>
<name>C3ZX62_BRAFL</name>
<dbReference type="AlphaFoldDB" id="C3ZX62"/>
<dbReference type="InterPro" id="IPR036396">
    <property type="entry name" value="Cyt_P450_sf"/>
</dbReference>